<proteinExistence type="predicted"/>
<accession>A0AAV3ZZ23</accession>
<sequence length="153" mass="17193">MFSLFVCLSGSRINTISCTIADNPERKKRKKQDQQNKVIGFKIGRVALPSQPVPQRDAPTDQNNTRIFVSLAARLERDRDSRRLGLTRKLLRGPDETPGFIRTGRHNASISGAVLPVTERRTGIERRLPSIFMSRARAESHPSSEGAKEREIT</sequence>
<evidence type="ECO:0000313" key="2">
    <source>
        <dbReference type="Proteomes" id="UP000735302"/>
    </source>
</evidence>
<reference evidence="1 2" key="1">
    <citation type="journal article" date="2021" name="Elife">
        <title>Chloroplast acquisition without the gene transfer in kleptoplastic sea slugs, Plakobranchus ocellatus.</title>
        <authorList>
            <person name="Maeda T."/>
            <person name="Takahashi S."/>
            <person name="Yoshida T."/>
            <person name="Shimamura S."/>
            <person name="Takaki Y."/>
            <person name="Nagai Y."/>
            <person name="Toyoda A."/>
            <person name="Suzuki Y."/>
            <person name="Arimoto A."/>
            <person name="Ishii H."/>
            <person name="Satoh N."/>
            <person name="Nishiyama T."/>
            <person name="Hasebe M."/>
            <person name="Maruyama T."/>
            <person name="Minagawa J."/>
            <person name="Obokata J."/>
            <person name="Shigenobu S."/>
        </authorList>
    </citation>
    <scope>NUCLEOTIDE SEQUENCE [LARGE SCALE GENOMIC DNA]</scope>
</reference>
<gene>
    <name evidence="1" type="ORF">PoB_002569400</name>
</gene>
<comment type="caution">
    <text evidence="1">The sequence shown here is derived from an EMBL/GenBank/DDBJ whole genome shotgun (WGS) entry which is preliminary data.</text>
</comment>
<protein>
    <submittedName>
        <fullName evidence="1">Uncharacterized protein</fullName>
    </submittedName>
</protein>
<evidence type="ECO:0000313" key="1">
    <source>
        <dbReference type="EMBL" id="GFN99188.1"/>
    </source>
</evidence>
<dbReference type="EMBL" id="BLXT01002947">
    <property type="protein sequence ID" value="GFN99188.1"/>
    <property type="molecule type" value="Genomic_DNA"/>
</dbReference>
<name>A0AAV3ZZ23_9GAST</name>
<keyword evidence="2" id="KW-1185">Reference proteome</keyword>
<dbReference type="AlphaFoldDB" id="A0AAV3ZZ23"/>
<organism evidence="1 2">
    <name type="scientific">Plakobranchus ocellatus</name>
    <dbReference type="NCBI Taxonomy" id="259542"/>
    <lineage>
        <taxon>Eukaryota</taxon>
        <taxon>Metazoa</taxon>
        <taxon>Spiralia</taxon>
        <taxon>Lophotrochozoa</taxon>
        <taxon>Mollusca</taxon>
        <taxon>Gastropoda</taxon>
        <taxon>Heterobranchia</taxon>
        <taxon>Euthyneura</taxon>
        <taxon>Panpulmonata</taxon>
        <taxon>Sacoglossa</taxon>
        <taxon>Placobranchoidea</taxon>
        <taxon>Plakobranchidae</taxon>
        <taxon>Plakobranchus</taxon>
    </lineage>
</organism>
<dbReference type="Proteomes" id="UP000735302">
    <property type="component" value="Unassembled WGS sequence"/>
</dbReference>